<protein>
    <recommendedName>
        <fullName evidence="6">Large ribosomal subunit protein mL50</fullName>
    </recommendedName>
    <alternativeName>
        <fullName evidence="7">39S ribosomal protein L50, mitochondrial</fullName>
    </alternativeName>
</protein>
<evidence type="ECO:0000313" key="9">
    <source>
        <dbReference type="Proteomes" id="UP001458880"/>
    </source>
</evidence>
<accession>A0AAW1JZE7</accession>
<evidence type="ECO:0000256" key="7">
    <source>
        <dbReference type="ARBA" id="ARBA00035398"/>
    </source>
</evidence>
<organism evidence="8 9">
    <name type="scientific">Popillia japonica</name>
    <name type="common">Japanese beetle</name>
    <dbReference type="NCBI Taxonomy" id="7064"/>
    <lineage>
        <taxon>Eukaryota</taxon>
        <taxon>Metazoa</taxon>
        <taxon>Ecdysozoa</taxon>
        <taxon>Arthropoda</taxon>
        <taxon>Hexapoda</taxon>
        <taxon>Insecta</taxon>
        <taxon>Pterygota</taxon>
        <taxon>Neoptera</taxon>
        <taxon>Endopterygota</taxon>
        <taxon>Coleoptera</taxon>
        <taxon>Polyphaga</taxon>
        <taxon>Scarabaeiformia</taxon>
        <taxon>Scarabaeidae</taxon>
        <taxon>Rutelinae</taxon>
        <taxon>Popillia</taxon>
    </lineage>
</organism>
<keyword evidence="9" id="KW-1185">Reference proteome</keyword>
<reference evidence="8 9" key="1">
    <citation type="journal article" date="2024" name="BMC Genomics">
        <title>De novo assembly and annotation of Popillia japonica's genome with initial clues to its potential as an invasive pest.</title>
        <authorList>
            <person name="Cucini C."/>
            <person name="Boschi S."/>
            <person name="Funari R."/>
            <person name="Cardaioli E."/>
            <person name="Iannotti N."/>
            <person name="Marturano G."/>
            <person name="Paoli F."/>
            <person name="Bruttini M."/>
            <person name="Carapelli A."/>
            <person name="Frati F."/>
            <person name="Nardi F."/>
        </authorList>
    </citation>
    <scope>NUCLEOTIDE SEQUENCE [LARGE SCALE GENOMIC DNA]</scope>
    <source>
        <strain evidence="8">DMR45628</strain>
    </source>
</reference>
<dbReference type="EMBL" id="JASPKY010000291">
    <property type="protein sequence ID" value="KAK9710574.1"/>
    <property type="molecule type" value="Genomic_DNA"/>
</dbReference>
<dbReference type="PANTHER" id="PTHR31542">
    <property type="entry name" value="39A RIBOSOMAL PROTEIN L50, MITOCHONDRIAL"/>
    <property type="match status" value="1"/>
</dbReference>
<comment type="similarity">
    <text evidence="2">Belongs to the mitochondrion-specific ribosomal protein mL50 family.</text>
</comment>
<evidence type="ECO:0000256" key="6">
    <source>
        <dbReference type="ARBA" id="ARBA00035183"/>
    </source>
</evidence>
<dbReference type="PANTHER" id="PTHR31542:SF1">
    <property type="entry name" value="LARGE RIBOSOMAL SUBUNIT PROTEIN ML50"/>
    <property type="match status" value="1"/>
</dbReference>
<evidence type="ECO:0000313" key="8">
    <source>
        <dbReference type="EMBL" id="KAK9710574.1"/>
    </source>
</evidence>
<dbReference type="Proteomes" id="UP001458880">
    <property type="component" value="Unassembled WGS sequence"/>
</dbReference>
<comment type="subcellular location">
    <subcellularLocation>
        <location evidence="1">Mitochondrion</location>
    </subcellularLocation>
</comment>
<evidence type="ECO:0000256" key="1">
    <source>
        <dbReference type="ARBA" id="ARBA00004173"/>
    </source>
</evidence>
<name>A0AAW1JZE7_POPJA</name>
<dbReference type="Pfam" id="PF10501">
    <property type="entry name" value="Ribosomal_L50"/>
    <property type="match status" value="1"/>
</dbReference>
<evidence type="ECO:0000256" key="5">
    <source>
        <dbReference type="ARBA" id="ARBA00023274"/>
    </source>
</evidence>
<gene>
    <name evidence="8" type="ORF">QE152_g25952</name>
</gene>
<comment type="caution">
    <text evidence="8">The sequence shown here is derived from an EMBL/GenBank/DDBJ whole genome shotgun (WGS) entry which is preliminary data.</text>
</comment>
<keyword evidence="4" id="KW-0496">Mitochondrion</keyword>
<evidence type="ECO:0000256" key="4">
    <source>
        <dbReference type="ARBA" id="ARBA00023128"/>
    </source>
</evidence>
<keyword evidence="5" id="KW-0687">Ribonucleoprotein</keyword>
<evidence type="ECO:0000256" key="3">
    <source>
        <dbReference type="ARBA" id="ARBA00022980"/>
    </source>
</evidence>
<evidence type="ECO:0000256" key="2">
    <source>
        <dbReference type="ARBA" id="ARBA00008860"/>
    </source>
</evidence>
<dbReference type="GO" id="GO:0005762">
    <property type="term" value="C:mitochondrial large ribosomal subunit"/>
    <property type="evidence" value="ECO:0007669"/>
    <property type="project" value="TreeGrafter"/>
</dbReference>
<keyword evidence="3" id="KW-0689">Ribosomal protein</keyword>
<proteinExistence type="inferred from homology"/>
<dbReference type="InterPro" id="IPR018305">
    <property type="entry name" value="Ribosomal_m50"/>
</dbReference>
<sequence>MAALVRHGVLKTGQVKLPQNGNYKVLVCSFATKAEKKKGIDRKVAPKIDSSAQSLAAKGFLRPQKDYTPPEDVSSRLRAIIQNNLGIVEKTTKLTDLTSRFAIFTACKDEFNHGIPNSLLHTVETVEDLCKFYETPVSATVPLDKLRTMDLPKNLHIQYEYHRFHPDTDTKFGGITAFPRSSTLVTGLKYKGKYKGHTQATTWPYHDYK</sequence>
<dbReference type="AlphaFoldDB" id="A0AAW1JZE7"/>